<dbReference type="EMBL" id="KB822697">
    <property type="protein sequence ID" value="ETI28004.1"/>
    <property type="molecule type" value="Genomic_DNA"/>
</dbReference>
<dbReference type="OrthoDB" id="2522477at2759"/>
<evidence type="ECO:0000313" key="2">
    <source>
        <dbReference type="Proteomes" id="UP000030678"/>
    </source>
</evidence>
<dbReference type="RefSeq" id="XP_008722078.1">
    <property type="nucleotide sequence ID" value="XM_008723856.1"/>
</dbReference>
<proteinExistence type="predicted"/>
<gene>
    <name evidence="1" type="ORF">G647_00453</name>
</gene>
<accession>V9DM73</accession>
<dbReference type="HOGENOM" id="CLU_1415013_0_0_1"/>
<organism evidence="1 2">
    <name type="scientific">Cladophialophora carrionii CBS 160.54</name>
    <dbReference type="NCBI Taxonomy" id="1279043"/>
    <lineage>
        <taxon>Eukaryota</taxon>
        <taxon>Fungi</taxon>
        <taxon>Dikarya</taxon>
        <taxon>Ascomycota</taxon>
        <taxon>Pezizomycotina</taxon>
        <taxon>Eurotiomycetes</taxon>
        <taxon>Chaetothyriomycetidae</taxon>
        <taxon>Chaetothyriales</taxon>
        <taxon>Herpotrichiellaceae</taxon>
        <taxon>Cladophialophora</taxon>
    </lineage>
</organism>
<evidence type="ECO:0000313" key="1">
    <source>
        <dbReference type="EMBL" id="ETI28004.1"/>
    </source>
</evidence>
<protein>
    <submittedName>
        <fullName evidence="1">Uncharacterized protein</fullName>
    </submittedName>
</protein>
<dbReference type="AlphaFoldDB" id="V9DM73"/>
<dbReference type="VEuPathDB" id="FungiDB:G647_00453"/>
<dbReference type="GeneID" id="19978946"/>
<reference evidence="1 2" key="1">
    <citation type="submission" date="2013-03" db="EMBL/GenBank/DDBJ databases">
        <title>The Genome Sequence of Cladophialophora carrionii CBS 160.54.</title>
        <authorList>
            <consortium name="The Broad Institute Genomics Platform"/>
            <person name="Cuomo C."/>
            <person name="de Hoog S."/>
            <person name="Gorbushina A."/>
            <person name="Walker B."/>
            <person name="Young S.K."/>
            <person name="Zeng Q."/>
            <person name="Gargeya S."/>
            <person name="Fitzgerald M."/>
            <person name="Haas B."/>
            <person name="Abouelleil A."/>
            <person name="Allen A.W."/>
            <person name="Alvarado L."/>
            <person name="Arachchi H.M."/>
            <person name="Berlin A.M."/>
            <person name="Chapman S.B."/>
            <person name="Gainer-Dewar J."/>
            <person name="Goldberg J."/>
            <person name="Griggs A."/>
            <person name="Gujja S."/>
            <person name="Hansen M."/>
            <person name="Howarth C."/>
            <person name="Imamovic A."/>
            <person name="Ireland A."/>
            <person name="Larimer J."/>
            <person name="McCowan C."/>
            <person name="Murphy C."/>
            <person name="Pearson M."/>
            <person name="Poon T.W."/>
            <person name="Priest M."/>
            <person name="Roberts A."/>
            <person name="Saif S."/>
            <person name="Shea T."/>
            <person name="Sisk P."/>
            <person name="Sykes S."/>
            <person name="Wortman J."/>
            <person name="Nusbaum C."/>
            <person name="Birren B."/>
        </authorList>
    </citation>
    <scope>NUCLEOTIDE SEQUENCE [LARGE SCALE GENOMIC DNA]</scope>
    <source>
        <strain evidence="1 2">CBS 160.54</strain>
    </source>
</reference>
<dbReference type="Proteomes" id="UP000030678">
    <property type="component" value="Unassembled WGS sequence"/>
</dbReference>
<sequence length="192" mass="21790">MSLCWRKCVIDRSDPHRPRDYGVNSAWRPTNLVKRLPASLEHLKVKGYVFRWGVDLDGLVDDLLGTTGTVGTQAQHSAQGRGKGNLTSLRRLKLVTTPQDHCRPFDKDAQARDDRLRRGIDRLMTALPVQEIKCTQSHRLTQSSRSCDEEYFIRKLCARRSVTAPAEIDKSDAGMYNVEEQSRDVVVKLEAL</sequence>
<name>V9DM73_9EURO</name>